<organism evidence="8 9">
    <name type="scientific">Tautonia plasticadhaerens</name>
    <dbReference type="NCBI Taxonomy" id="2527974"/>
    <lineage>
        <taxon>Bacteria</taxon>
        <taxon>Pseudomonadati</taxon>
        <taxon>Planctomycetota</taxon>
        <taxon>Planctomycetia</taxon>
        <taxon>Isosphaerales</taxon>
        <taxon>Isosphaeraceae</taxon>
        <taxon>Tautonia</taxon>
    </lineage>
</organism>
<keyword evidence="3 8" id="KW-0378">Hydrolase</keyword>
<dbReference type="InterPro" id="IPR050738">
    <property type="entry name" value="Sulfatase"/>
</dbReference>
<dbReference type="PANTHER" id="PTHR42693:SF53">
    <property type="entry name" value="ENDO-4-O-SULFATASE"/>
    <property type="match status" value="1"/>
</dbReference>
<proteinExistence type="inferred from homology"/>
<dbReference type="EC" id="3.1.6.1" evidence="8"/>
<keyword evidence="2" id="KW-0479">Metal-binding</keyword>
<accession>A0A518GV52</accession>
<evidence type="ECO:0000313" key="9">
    <source>
        <dbReference type="Proteomes" id="UP000317835"/>
    </source>
</evidence>
<protein>
    <submittedName>
        <fullName evidence="8">Arylsulfatase</fullName>
        <ecNumber evidence="8">3.1.6.1</ecNumber>
    </submittedName>
</protein>
<dbReference type="KEGG" id="tpla:ElP_02950"/>
<feature type="chain" id="PRO_5021871272" evidence="6">
    <location>
        <begin position="23"/>
        <end position="471"/>
    </location>
</feature>
<evidence type="ECO:0000256" key="1">
    <source>
        <dbReference type="ARBA" id="ARBA00008779"/>
    </source>
</evidence>
<dbReference type="CDD" id="cd16027">
    <property type="entry name" value="SGSH"/>
    <property type="match status" value="1"/>
</dbReference>
<dbReference type="RefSeq" id="WP_145266564.1">
    <property type="nucleotide sequence ID" value="NZ_CP036426.1"/>
</dbReference>
<sequence precursor="true">MIRSALALAVALLALPPRPAPARQDGPRRPPSILVLLADDVSWKDFGCYGHPTIRTPNIDALASGGLRFANAFLTTSSCSPTRVSVLTGKYPHATGAEDLHMNLPEHEAILPSLLKAVGYHTGHMLKTHYGPAGDAQFDWYGTQVVAFPSFLDEAGDRPFFTWVGFRDAHRPYTEGAIDDPHTDADAVVPPFLADTPETRSDLALYYDEIARMDGHIGRMVAELEARGRLDDTLIVFFADNGMPFPRAKGTLYDSGIGTPLVMSWPDRIDPGTVHEGLASVIDLAPTFLELAGLPTPADMQGRSMVPVLDDPSNPGHAAVFSERNWHNCDEHMRSIRTEHYKLIRNAYLDLPHGSPSDVSSCPSWDALLALKAKGALSPAQAQLFQVPRPPIELYDLQSDPSESDNLAILPEHAEIVSELAGRLDDWAAATGDYPPTYRRRADNCDRVTGEKFSQDIAPMTDPLPPGFGRR</sequence>
<dbReference type="SUPFAM" id="SSF53649">
    <property type="entry name" value="Alkaline phosphatase-like"/>
    <property type="match status" value="1"/>
</dbReference>
<dbReference type="Proteomes" id="UP000317835">
    <property type="component" value="Chromosome"/>
</dbReference>
<comment type="similarity">
    <text evidence="1">Belongs to the sulfatase family.</text>
</comment>
<name>A0A518GV52_9BACT</name>
<feature type="compositionally biased region" description="Pro residues" evidence="5">
    <location>
        <begin position="462"/>
        <end position="471"/>
    </location>
</feature>
<keyword evidence="9" id="KW-1185">Reference proteome</keyword>
<dbReference type="Gene3D" id="3.40.720.10">
    <property type="entry name" value="Alkaline Phosphatase, subunit A"/>
    <property type="match status" value="1"/>
</dbReference>
<evidence type="ECO:0000259" key="7">
    <source>
        <dbReference type="Pfam" id="PF00884"/>
    </source>
</evidence>
<gene>
    <name evidence="8" type="primary">atsA_4</name>
    <name evidence="8" type="ORF">ElP_02950</name>
</gene>
<dbReference type="PANTHER" id="PTHR42693">
    <property type="entry name" value="ARYLSULFATASE FAMILY MEMBER"/>
    <property type="match status" value="1"/>
</dbReference>
<evidence type="ECO:0000256" key="6">
    <source>
        <dbReference type="SAM" id="SignalP"/>
    </source>
</evidence>
<evidence type="ECO:0000256" key="5">
    <source>
        <dbReference type="SAM" id="MobiDB-lite"/>
    </source>
</evidence>
<dbReference type="InterPro" id="IPR017850">
    <property type="entry name" value="Alkaline_phosphatase_core_sf"/>
</dbReference>
<dbReference type="GO" id="GO:0046872">
    <property type="term" value="F:metal ion binding"/>
    <property type="evidence" value="ECO:0007669"/>
    <property type="project" value="UniProtKB-KW"/>
</dbReference>
<evidence type="ECO:0000256" key="4">
    <source>
        <dbReference type="ARBA" id="ARBA00022837"/>
    </source>
</evidence>
<keyword evidence="6" id="KW-0732">Signal</keyword>
<evidence type="ECO:0000256" key="3">
    <source>
        <dbReference type="ARBA" id="ARBA00022801"/>
    </source>
</evidence>
<reference evidence="8 9" key="1">
    <citation type="submission" date="2019-02" db="EMBL/GenBank/DDBJ databases">
        <title>Deep-cultivation of Planctomycetes and their phenomic and genomic characterization uncovers novel biology.</title>
        <authorList>
            <person name="Wiegand S."/>
            <person name="Jogler M."/>
            <person name="Boedeker C."/>
            <person name="Pinto D."/>
            <person name="Vollmers J."/>
            <person name="Rivas-Marin E."/>
            <person name="Kohn T."/>
            <person name="Peeters S.H."/>
            <person name="Heuer A."/>
            <person name="Rast P."/>
            <person name="Oberbeckmann S."/>
            <person name="Bunk B."/>
            <person name="Jeske O."/>
            <person name="Meyerdierks A."/>
            <person name="Storesund J.E."/>
            <person name="Kallscheuer N."/>
            <person name="Luecker S."/>
            <person name="Lage O.M."/>
            <person name="Pohl T."/>
            <person name="Merkel B.J."/>
            <person name="Hornburger P."/>
            <person name="Mueller R.-W."/>
            <person name="Bruemmer F."/>
            <person name="Labrenz M."/>
            <person name="Spormann A.M."/>
            <person name="Op den Camp H."/>
            <person name="Overmann J."/>
            <person name="Amann R."/>
            <person name="Jetten M.S.M."/>
            <person name="Mascher T."/>
            <person name="Medema M.H."/>
            <person name="Devos D.P."/>
            <person name="Kaster A.-K."/>
            <person name="Ovreas L."/>
            <person name="Rohde M."/>
            <person name="Galperin M.Y."/>
            <person name="Jogler C."/>
        </authorList>
    </citation>
    <scope>NUCLEOTIDE SEQUENCE [LARGE SCALE GENOMIC DNA]</scope>
    <source>
        <strain evidence="8 9">ElP</strain>
    </source>
</reference>
<dbReference type="PROSITE" id="PS00523">
    <property type="entry name" value="SULFATASE_1"/>
    <property type="match status" value="1"/>
</dbReference>
<evidence type="ECO:0000256" key="2">
    <source>
        <dbReference type="ARBA" id="ARBA00022723"/>
    </source>
</evidence>
<feature type="signal peptide" evidence="6">
    <location>
        <begin position="1"/>
        <end position="22"/>
    </location>
</feature>
<feature type="region of interest" description="Disordered" evidence="5">
    <location>
        <begin position="450"/>
        <end position="471"/>
    </location>
</feature>
<dbReference type="InterPro" id="IPR000917">
    <property type="entry name" value="Sulfatase_N"/>
</dbReference>
<dbReference type="OrthoDB" id="9762324at2"/>
<dbReference type="GO" id="GO:0004065">
    <property type="term" value="F:arylsulfatase activity"/>
    <property type="evidence" value="ECO:0007669"/>
    <property type="project" value="UniProtKB-EC"/>
</dbReference>
<evidence type="ECO:0000313" key="8">
    <source>
        <dbReference type="EMBL" id="QDV32463.1"/>
    </source>
</evidence>
<feature type="domain" description="Sulfatase N-terminal" evidence="7">
    <location>
        <begin position="150"/>
        <end position="293"/>
    </location>
</feature>
<keyword evidence="4" id="KW-0106">Calcium</keyword>
<dbReference type="Pfam" id="PF00884">
    <property type="entry name" value="Sulfatase"/>
    <property type="match status" value="2"/>
</dbReference>
<feature type="domain" description="Sulfatase N-terminal" evidence="7">
    <location>
        <begin position="31"/>
        <end position="133"/>
    </location>
</feature>
<dbReference type="EMBL" id="CP036426">
    <property type="protein sequence ID" value="QDV32463.1"/>
    <property type="molecule type" value="Genomic_DNA"/>
</dbReference>
<dbReference type="InterPro" id="IPR024607">
    <property type="entry name" value="Sulfatase_CS"/>
</dbReference>
<dbReference type="AlphaFoldDB" id="A0A518GV52"/>